<feature type="region of interest" description="Disordered" evidence="1">
    <location>
        <begin position="38"/>
        <end position="57"/>
    </location>
</feature>
<feature type="compositionally biased region" description="Low complexity" evidence="1">
    <location>
        <begin position="39"/>
        <end position="54"/>
    </location>
</feature>
<proteinExistence type="predicted"/>
<evidence type="ECO:0000313" key="2">
    <source>
        <dbReference type="EMBL" id="CAB4814098.1"/>
    </source>
</evidence>
<organism evidence="2">
    <name type="scientific">freshwater metagenome</name>
    <dbReference type="NCBI Taxonomy" id="449393"/>
    <lineage>
        <taxon>unclassified sequences</taxon>
        <taxon>metagenomes</taxon>
        <taxon>ecological metagenomes</taxon>
    </lineage>
</organism>
<reference evidence="2" key="1">
    <citation type="submission" date="2020-05" db="EMBL/GenBank/DDBJ databases">
        <authorList>
            <person name="Chiriac C."/>
            <person name="Salcher M."/>
            <person name="Ghai R."/>
            <person name="Kavagutti S V."/>
        </authorList>
    </citation>
    <scope>NUCLEOTIDE SEQUENCE</scope>
</reference>
<dbReference type="AlphaFoldDB" id="A0A6J6Z4L0"/>
<accession>A0A6J6Z4L0</accession>
<dbReference type="EMBL" id="CAFAAO010000029">
    <property type="protein sequence ID" value="CAB4814098.1"/>
    <property type="molecule type" value="Genomic_DNA"/>
</dbReference>
<protein>
    <submittedName>
        <fullName evidence="2">Unannotated protein</fullName>
    </submittedName>
</protein>
<sequence>MIKTLVTTTSQDSLLETERIPIPSRRFFPNPIWTSLPNSRSSASTLTTSAVSPSRTKSPLRAPCTAISCCICSISSGLIWLSLSNQVRGRARWRALSYLAHQAGHQLTQQIQSSRDLRKLELIPHRRGCQVESQHVRQQE</sequence>
<name>A0A6J6Z4L0_9ZZZZ</name>
<gene>
    <name evidence="2" type="ORF">UFOPK3037_01529</name>
</gene>
<evidence type="ECO:0000256" key="1">
    <source>
        <dbReference type="SAM" id="MobiDB-lite"/>
    </source>
</evidence>